<proteinExistence type="predicted"/>
<accession>A0A6B0UAX1</accession>
<dbReference type="EMBL" id="GIFC01004174">
    <property type="protein sequence ID" value="MXU86257.1"/>
    <property type="molecule type" value="Transcribed_RNA"/>
</dbReference>
<name>A0A6B0UAX1_IXORI</name>
<dbReference type="AlphaFoldDB" id="A0A6B0UAX1"/>
<protein>
    <submittedName>
        <fullName evidence="1">Putative secreted protein</fullName>
    </submittedName>
</protein>
<sequence length="90" mass="9845">MDYSRNGVIRCGRHALIAAVLFAFLRPWCAFLPTGSATATFADWRRGSRGNDVDDWFSRDGFNVADAASFVSGQPTQRTSVSLPGRHAPI</sequence>
<reference evidence="1" key="1">
    <citation type="submission" date="2019-12" db="EMBL/GenBank/DDBJ databases">
        <title>An insight into the sialome of adult female Ixodes ricinus ticks feeding for 6 days.</title>
        <authorList>
            <person name="Perner J."/>
            <person name="Ribeiro J.M.C."/>
        </authorList>
    </citation>
    <scope>NUCLEOTIDE SEQUENCE</scope>
    <source>
        <strain evidence="1">Semi-engorged</strain>
        <tissue evidence="1">Salivary glands</tissue>
    </source>
</reference>
<organism evidence="1">
    <name type="scientific">Ixodes ricinus</name>
    <name type="common">Common tick</name>
    <name type="synonym">Acarus ricinus</name>
    <dbReference type="NCBI Taxonomy" id="34613"/>
    <lineage>
        <taxon>Eukaryota</taxon>
        <taxon>Metazoa</taxon>
        <taxon>Ecdysozoa</taxon>
        <taxon>Arthropoda</taxon>
        <taxon>Chelicerata</taxon>
        <taxon>Arachnida</taxon>
        <taxon>Acari</taxon>
        <taxon>Parasitiformes</taxon>
        <taxon>Ixodida</taxon>
        <taxon>Ixodoidea</taxon>
        <taxon>Ixodidae</taxon>
        <taxon>Ixodinae</taxon>
        <taxon>Ixodes</taxon>
    </lineage>
</organism>
<evidence type="ECO:0000313" key="1">
    <source>
        <dbReference type="EMBL" id="MXU86257.1"/>
    </source>
</evidence>